<dbReference type="Gene3D" id="2.30.38.10">
    <property type="entry name" value="Luciferase, Domain 3"/>
    <property type="match status" value="1"/>
</dbReference>
<gene>
    <name evidence="5" type="ORF">BLA60_15280</name>
</gene>
<accession>A0A7Z0WLY2</accession>
<evidence type="ECO:0000259" key="4">
    <source>
        <dbReference type="Pfam" id="PF13193"/>
    </source>
</evidence>
<dbReference type="InterPro" id="IPR010071">
    <property type="entry name" value="AA_adenyl_dom"/>
</dbReference>
<feature type="domain" description="AMP-binding enzyme C-terminal" evidence="4">
    <location>
        <begin position="826"/>
        <end position="900"/>
    </location>
</feature>
<keyword evidence="6" id="KW-1185">Reference proteome</keyword>
<dbReference type="GO" id="GO:0009239">
    <property type="term" value="P:enterobactin biosynthetic process"/>
    <property type="evidence" value="ECO:0007669"/>
    <property type="project" value="TreeGrafter"/>
</dbReference>
<dbReference type="InterPro" id="IPR001242">
    <property type="entry name" value="Condensation_dom"/>
</dbReference>
<dbReference type="PROSITE" id="PS00455">
    <property type="entry name" value="AMP_BINDING"/>
    <property type="match status" value="1"/>
</dbReference>
<dbReference type="Proteomes" id="UP000185696">
    <property type="component" value="Unassembled WGS sequence"/>
</dbReference>
<dbReference type="GO" id="GO:0009366">
    <property type="term" value="C:enterobactin synthetase complex"/>
    <property type="evidence" value="ECO:0007669"/>
    <property type="project" value="TreeGrafter"/>
</dbReference>
<dbReference type="CDD" id="cd05930">
    <property type="entry name" value="A_NRPS"/>
    <property type="match status" value="1"/>
</dbReference>
<dbReference type="AlphaFoldDB" id="A0A7Z0WLY2"/>
<proteinExistence type="predicted"/>
<evidence type="ECO:0000313" key="5">
    <source>
        <dbReference type="EMBL" id="OLF10543.1"/>
    </source>
</evidence>
<evidence type="ECO:0000259" key="2">
    <source>
        <dbReference type="Pfam" id="PF00501"/>
    </source>
</evidence>
<dbReference type="SUPFAM" id="SSF52777">
    <property type="entry name" value="CoA-dependent acyltransferases"/>
    <property type="match status" value="2"/>
</dbReference>
<comment type="caution">
    <text evidence="5">The sequence shown here is derived from an EMBL/GenBank/DDBJ whole genome shotgun (WGS) entry which is preliminary data.</text>
</comment>
<dbReference type="Gene3D" id="3.30.559.30">
    <property type="entry name" value="Nonribosomal peptide synthetase, condensation domain"/>
    <property type="match status" value="1"/>
</dbReference>
<dbReference type="GO" id="GO:0031177">
    <property type="term" value="F:phosphopantetheine binding"/>
    <property type="evidence" value="ECO:0007669"/>
    <property type="project" value="TreeGrafter"/>
</dbReference>
<dbReference type="FunFam" id="3.40.50.980:FF:000001">
    <property type="entry name" value="Non-ribosomal peptide synthetase"/>
    <property type="match status" value="1"/>
</dbReference>
<dbReference type="GO" id="GO:0008610">
    <property type="term" value="P:lipid biosynthetic process"/>
    <property type="evidence" value="ECO:0007669"/>
    <property type="project" value="UniProtKB-ARBA"/>
</dbReference>
<dbReference type="Gene3D" id="3.30.559.10">
    <property type="entry name" value="Chloramphenicol acetyltransferase-like domain"/>
    <property type="match status" value="1"/>
</dbReference>
<dbReference type="GO" id="GO:0005829">
    <property type="term" value="C:cytosol"/>
    <property type="evidence" value="ECO:0007669"/>
    <property type="project" value="TreeGrafter"/>
</dbReference>
<dbReference type="Gene3D" id="3.40.50.980">
    <property type="match status" value="2"/>
</dbReference>
<feature type="domain" description="AMP-dependent synthetase/ligase" evidence="2">
    <location>
        <begin position="419"/>
        <end position="766"/>
    </location>
</feature>
<organism evidence="5 6">
    <name type="scientific">Actinophytocola xinjiangensis</name>
    <dbReference type="NCBI Taxonomy" id="485602"/>
    <lineage>
        <taxon>Bacteria</taxon>
        <taxon>Bacillati</taxon>
        <taxon>Actinomycetota</taxon>
        <taxon>Actinomycetes</taxon>
        <taxon>Pseudonocardiales</taxon>
        <taxon>Pseudonocardiaceae</taxon>
    </lineage>
</organism>
<feature type="domain" description="Condensation" evidence="3">
    <location>
        <begin position="5"/>
        <end position="276"/>
    </location>
</feature>
<dbReference type="Pfam" id="PF13193">
    <property type="entry name" value="AMP-binding_C"/>
    <property type="match status" value="1"/>
</dbReference>
<dbReference type="InterPro" id="IPR025110">
    <property type="entry name" value="AMP-bd_C"/>
</dbReference>
<name>A0A7Z0WLY2_9PSEU</name>
<dbReference type="InterPro" id="IPR020845">
    <property type="entry name" value="AMP-binding_CS"/>
</dbReference>
<dbReference type="InterPro" id="IPR023213">
    <property type="entry name" value="CAT-like_dom_sf"/>
</dbReference>
<evidence type="ECO:0008006" key="7">
    <source>
        <dbReference type="Google" id="ProtNLM"/>
    </source>
</evidence>
<dbReference type="PANTHER" id="PTHR45527:SF1">
    <property type="entry name" value="FATTY ACID SYNTHASE"/>
    <property type="match status" value="1"/>
</dbReference>
<dbReference type="InterPro" id="IPR000873">
    <property type="entry name" value="AMP-dep_synth/lig_dom"/>
</dbReference>
<dbReference type="GO" id="GO:0047527">
    <property type="term" value="F:2,3-dihydroxybenzoate-serine ligase activity"/>
    <property type="evidence" value="ECO:0007669"/>
    <property type="project" value="TreeGrafter"/>
</dbReference>
<evidence type="ECO:0000256" key="1">
    <source>
        <dbReference type="SAM" id="MobiDB-lite"/>
    </source>
</evidence>
<feature type="region of interest" description="Disordered" evidence="1">
    <location>
        <begin position="172"/>
        <end position="198"/>
    </location>
</feature>
<dbReference type="SUPFAM" id="SSF56801">
    <property type="entry name" value="Acetyl-CoA synthetase-like"/>
    <property type="match status" value="1"/>
</dbReference>
<dbReference type="FunFam" id="3.40.50.12780:FF:000012">
    <property type="entry name" value="Non-ribosomal peptide synthetase"/>
    <property type="match status" value="1"/>
</dbReference>
<dbReference type="EMBL" id="MSIF01000006">
    <property type="protein sequence ID" value="OLF10543.1"/>
    <property type="molecule type" value="Genomic_DNA"/>
</dbReference>
<dbReference type="InterPro" id="IPR045851">
    <property type="entry name" value="AMP-bd_C_sf"/>
</dbReference>
<protein>
    <recommendedName>
        <fullName evidence="7">Amino acid adenylation domain-containing protein</fullName>
    </recommendedName>
</protein>
<dbReference type="Pfam" id="PF00501">
    <property type="entry name" value="AMP-binding"/>
    <property type="match status" value="1"/>
</dbReference>
<evidence type="ECO:0000313" key="6">
    <source>
        <dbReference type="Proteomes" id="UP000185696"/>
    </source>
</evidence>
<sequence>MSGPSAAQRRLFHRWRQDPGEATGNVSLVLRLSGPLDRDRVEGAVLALLDRHEILRGRFPITDGHPGVDLRPMGSLEVESPACAAEAYVGAGFDLTEAAVRVALFETGPAEHLLVLVAHPIVADHASMDVLCSEFSAAYNGSMSTTAATADGGPSSARRRAYWDEVLDGADPALDLPTDHPRPAFSSRRRAAAEHRLPAEPAREVAEVSEVDTATVLLAAFGIVLRRYTGKSDLVVGTTVDVRERADRVGTGPGPVPVRLPVDGGRQVTELLRHTHAVRAAARWHAPADTIGGVPHQVGFAYRRPEQPSAPPGLTVQRLELGTPAGPGDGGLDLVLSVVDLPEGLRVHCDYDAEIVDRERIVRLFGHLERVLEAMAAAPGSTIGALPMLTEAEQERAARTWNATAVDFPAEATLPRLVAERVAAAPDAPALRTAHDEVTYAVLDRWADRLAARLLAAGVRRGGVVAVATERTPELAVALLAVLRAGAAYLPLDPTHPDERLRLMMDDAGATVVLATPGAAGRLPTDGPVLVPVDDDGPDPTGLEPPATDAADLCYVIYTSGSTGRPKGVLLDHRGRVNNFTDFNRRFLVGAGDAVLSVSSLGFDMTAYDVFGPLVSGACLVLPDPALERDPAHWLDLMTTHRVTVWHSVPALLDMLLFAATELGVSALPDLRLVLLGGDWIPVDLAERLRALSPDAEVISLGGATEVSMDSTIYPIGEVDPRWASVPYGRPMANQRAYVLDVDGHLAPVGVPGDLYLGGLGLAWGYAGDAAQTAARFGPDPHATIPGGRRYATGDLARYGPDGTLELLGRADLQVKIGGARIELGEVEVALRELPEVAAAVAAAHRGSGTPVLVAYLVPEPGADLDSVGVRRRLATRLPAYMVPAVIVPLERIPLTPNGKVDRKRLPPPS</sequence>
<dbReference type="GO" id="GO:0043041">
    <property type="term" value="P:amino acid activation for nonribosomal peptide biosynthetic process"/>
    <property type="evidence" value="ECO:0007669"/>
    <property type="project" value="TreeGrafter"/>
</dbReference>
<dbReference type="Gene3D" id="3.30.300.30">
    <property type="match status" value="1"/>
</dbReference>
<dbReference type="PANTHER" id="PTHR45527">
    <property type="entry name" value="NONRIBOSOMAL PEPTIDE SYNTHETASE"/>
    <property type="match status" value="1"/>
</dbReference>
<dbReference type="OrthoDB" id="3243414at2"/>
<dbReference type="RefSeq" id="WP_075133532.1">
    <property type="nucleotide sequence ID" value="NZ_MSIF01000006.1"/>
</dbReference>
<reference evidence="5 6" key="1">
    <citation type="submission" date="2016-12" db="EMBL/GenBank/DDBJ databases">
        <title>The draft genome sequence of Actinophytocola xinjiangensis.</title>
        <authorList>
            <person name="Wang W."/>
            <person name="Yuan L."/>
        </authorList>
    </citation>
    <scope>NUCLEOTIDE SEQUENCE [LARGE SCALE GENOMIC DNA]</scope>
    <source>
        <strain evidence="5 6">CGMCC 4.4663</strain>
    </source>
</reference>
<dbReference type="Pfam" id="PF00668">
    <property type="entry name" value="Condensation"/>
    <property type="match status" value="1"/>
</dbReference>
<evidence type="ECO:0000259" key="3">
    <source>
        <dbReference type="Pfam" id="PF00668"/>
    </source>
</evidence>
<dbReference type="NCBIfam" id="TIGR01733">
    <property type="entry name" value="AA-adenyl-dom"/>
    <property type="match status" value="1"/>
</dbReference>